<evidence type="ECO:0000256" key="4">
    <source>
        <dbReference type="ARBA" id="ARBA00006046"/>
    </source>
</evidence>
<comment type="cofactor">
    <cofactor evidence="1">
        <name>NAD(+)</name>
        <dbReference type="ChEBI" id="CHEBI:57540"/>
    </cofactor>
</comment>
<evidence type="ECO:0000256" key="10">
    <source>
        <dbReference type="ARBA" id="ARBA00051545"/>
    </source>
</evidence>
<evidence type="ECO:0000256" key="13">
    <source>
        <dbReference type="ARBA" id="ARBA00078033"/>
    </source>
</evidence>
<dbReference type="AlphaFoldDB" id="A0A0G4M941"/>
<keyword evidence="19" id="KW-1185">Reference proteome</keyword>
<comment type="catalytic activity">
    <reaction evidence="9">
        <text>all-trans-neurosporene + A = all-trans-lycopene + AH2</text>
        <dbReference type="Rhea" id="RHEA:30623"/>
        <dbReference type="ChEBI" id="CHEBI:13193"/>
        <dbReference type="ChEBI" id="CHEBI:15948"/>
        <dbReference type="ChEBI" id="CHEBI:16833"/>
        <dbReference type="ChEBI" id="CHEBI:17499"/>
    </reaction>
    <physiologicalReaction direction="left-to-right" evidence="9">
        <dbReference type="Rhea" id="RHEA:30624"/>
    </physiologicalReaction>
</comment>
<dbReference type="InterPro" id="IPR014105">
    <property type="entry name" value="Carotenoid/retinoid_OxRdtase"/>
</dbReference>
<dbReference type="GO" id="GO:0016166">
    <property type="term" value="F:phytoene dehydrogenase activity"/>
    <property type="evidence" value="ECO:0007669"/>
    <property type="project" value="UniProtKB-ARBA"/>
</dbReference>
<evidence type="ECO:0000313" key="18">
    <source>
        <dbReference type="EMBL" id="CRK30794.1"/>
    </source>
</evidence>
<dbReference type="Gene3D" id="2.60.120.10">
    <property type="entry name" value="Jelly Rolls"/>
    <property type="match status" value="1"/>
</dbReference>
<dbReference type="InterPro" id="IPR036188">
    <property type="entry name" value="FAD/NAD-bd_sf"/>
</dbReference>
<evidence type="ECO:0000256" key="11">
    <source>
        <dbReference type="ARBA" id="ARBA00051928"/>
    </source>
</evidence>
<dbReference type="GO" id="GO:0016117">
    <property type="term" value="P:carotenoid biosynthetic process"/>
    <property type="evidence" value="ECO:0007669"/>
    <property type="project" value="UniProtKB-KW"/>
</dbReference>
<keyword evidence="7 15" id="KW-0560">Oxidoreductase</keyword>
<gene>
    <name evidence="18" type="ORF">BN1708_005236</name>
</gene>
<evidence type="ECO:0000256" key="14">
    <source>
        <dbReference type="RuleBase" id="RU003457"/>
    </source>
</evidence>
<dbReference type="InterPro" id="IPR008150">
    <property type="entry name" value="Phytoene_DH_bac_CS"/>
</dbReference>
<dbReference type="SUPFAM" id="SSF51182">
    <property type="entry name" value="RmlC-like cupins"/>
    <property type="match status" value="1"/>
</dbReference>
<comment type="catalytic activity">
    <reaction evidence="10">
        <text>all-trans-phytofluene + A = all-trans-zeta-carotene + AH2</text>
        <dbReference type="Rhea" id="RHEA:30607"/>
        <dbReference type="ChEBI" id="CHEBI:13193"/>
        <dbReference type="ChEBI" id="CHEBI:17499"/>
        <dbReference type="ChEBI" id="CHEBI:28068"/>
        <dbReference type="ChEBI" id="CHEBI:28129"/>
    </reaction>
    <physiologicalReaction direction="left-to-right" evidence="10">
        <dbReference type="Rhea" id="RHEA:30608"/>
    </physiologicalReaction>
</comment>
<organism evidence="18 19">
    <name type="scientific">Verticillium longisporum</name>
    <name type="common">Verticillium dahliae var. longisporum</name>
    <dbReference type="NCBI Taxonomy" id="100787"/>
    <lineage>
        <taxon>Eukaryota</taxon>
        <taxon>Fungi</taxon>
        <taxon>Dikarya</taxon>
        <taxon>Ascomycota</taxon>
        <taxon>Pezizomycotina</taxon>
        <taxon>Sordariomycetes</taxon>
        <taxon>Hypocreomycetidae</taxon>
        <taxon>Glomerellales</taxon>
        <taxon>Plectosphaerellaceae</taxon>
        <taxon>Verticillium</taxon>
    </lineage>
</organism>
<accession>A0A0G4M941</accession>
<evidence type="ECO:0000313" key="19">
    <source>
        <dbReference type="Proteomes" id="UP000044602"/>
    </source>
</evidence>
<evidence type="ECO:0000256" key="2">
    <source>
        <dbReference type="ARBA" id="ARBA00004167"/>
    </source>
</evidence>
<dbReference type="Pfam" id="PF02678">
    <property type="entry name" value="Pirin"/>
    <property type="match status" value="1"/>
</dbReference>
<evidence type="ECO:0000259" key="17">
    <source>
        <dbReference type="Pfam" id="PF02678"/>
    </source>
</evidence>
<dbReference type="InterPro" id="IPR011051">
    <property type="entry name" value="RmlC_Cupin_sf"/>
</dbReference>
<evidence type="ECO:0000259" key="16">
    <source>
        <dbReference type="Pfam" id="PF01593"/>
    </source>
</evidence>
<dbReference type="EMBL" id="CVQH01021529">
    <property type="protein sequence ID" value="CRK30794.1"/>
    <property type="molecule type" value="Genomic_DNA"/>
</dbReference>
<evidence type="ECO:0000256" key="15">
    <source>
        <dbReference type="RuleBase" id="RU362075"/>
    </source>
</evidence>
<dbReference type="GO" id="GO:0016020">
    <property type="term" value="C:membrane"/>
    <property type="evidence" value="ECO:0007669"/>
    <property type="project" value="UniProtKB-SubCell"/>
</dbReference>
<sequence>MQKLGEKPRKAIVVGAGAGGVAIAARLAKAGYKVTVLEKNDFTGGRCSLIHHEGYRFDQGPSLLLLPQLFHETFRDLDTTIADSGVDLLRCQDVNYNVWFHDGELFKHSSDLATMKVEVERWEGKEGFARYLSWMREAHTHYEVSVTGVLHRNFTSLFNLARPSLLKHVVALHPLESIYARASRYFWTERLRRVFTFAVMYMGMSPFDAPATYSLLQYTEFAEGIWYPRGGFHAIIAALVRIGEQMGVEYRLNTSVASISTAEESNRATGVVLESGESLSADVVVINADLVYAYSNLMPKTPGTIAYSQSLQKKEASCSSISFYWSVNRKIPELGTHNIFLAEEYRESFDAIFKRHGLPDQPSFYVNVPSRIDPSAAPEDGDAIIVLVPIGHLARSKGSVDTPGLPTDEKSWINLVARARAAVLETISARTGCAPIGQFITNEIVNNPLSWEDKFNLDKGAILGLTHSVPNVLAFRPRTRAEGLENAYFVGASTHPGTGVPIVLVGAKITAEQILDDRGLPVPWAHTKNFPKQQLAERRQKTKALDLMRYTFHFGSEEVAVLSFLFAVYMMYFTTSPPPMLNSTIKSTMSKTLRHARISPHRSGTRGHSDHGWLNTYHSFSFADWYNPDYTHFGALRVLNEDRVKAQTGFPTHPHRDFEIFSYILSGELTHRDSMLRKGAEGDANADQFYRMHRGDVQFTTGGTGIAHSEMNEHQRDTVHFLQIWAIPWKRGLPPNYHTRHFDDDAKRAAFVPILSPLKGGPDASAAEEKAAEPAVEGTIPIHADLVMGAGIIAPGGAFEWSIGGRGTTQTKRKVFVHLPMTKSGKAKIRIDGRDDAVLSEGDGAFADAVNAGDKLGVESVGEAEAEVIVLDTA</sequence>
<dbReference type="PROSITE" id="PS00982">
    <property type="entry name" value="PHYTOENE_DH"/>
    <property type="match status" value="1"/>
</dbReference>
<dbReference type="Gene3D" id="3.50.50.60">
    <property type="entry name" value="FAD/NAD(P)-binding domain"/>
    <property type="match status" value="2"/>
</dbReference>
<comment type="subcellular location">
    <subcellularLocation>
        <location evidence="2">Membrane</location>
        <topology evidence="2">Single-pass membrane protein</topology>
    </subcellularLocation>
</comment>
<comment type="similarity">
    <text evidence="14">Belongs to the pirin family.</text>
</comment>
<reference evidence="18 19" key="1">
    <citation type="submission" date="2015-05" db="EMBL/GenBank/DDBJ databases">
        <authorList>
            <person name="Wang D.B."/>
            <person name="Wang M."/>
        </authorList>
    </citation>
    <scope>NUCLEOTIDE SEQUENCE [LARGE SCALE GENOMIC DNA]</scope>
    <source>
        <strain evidence="18">VL1</strain>
    </source>
</reference>
<feature type="domain" description="Pirin N-terminal" evidence="17">
    <location>
        <begin position="608"/>
        <end position="725"/>
    </location>
</feature>
<dbReference type="PANTHER" id="PTHR43734">
    <property type="entry name" value="PHYTOENE DESATURASE"/>
    <property type="match status" value="1"/>
</dbReference>
<comment type="catalytic activity">
    <reaction evidence="11">
        <text>all-trans-zeta-carotene + A = all-trans-neurosporene + AH2</text>
        <dbReference type="Rhea" id="RHEA:30611"/>
        <dbReference type="ChEBI" id="CHEBI:13193"/>
        <dbReference type="ChEBI" id="CHEBI:16833"/>
        <dbReference type="ChEBI" id="CHEBI:17499"/>
        <dbReference type="ChEBI" id="CHEBI:28068"/>
    </reaction>
    <physiologicalReaction direction="left-to-right" evidence="11">
        <dbReference type="Rhea" id="RHEA:30612"/>
    </physiologicalReaction>
</comment>
<evidence type="ECO:0000256" key="5">
    <source>
        <dbReference type="ARBA" id="ARBA00013293"/>
    </source>
</evidence>
<dbReference type="InterPro" id="IPR014710">
    <property type="entry name" value="RmlC-like_jellyroll"/>
</dbReference>
<keyword evidence="6 15" id="KW-0125">Carotenoid biosynthesis</keyword>
<dbReference type="Pfam" id="PF01593">
    <property type="entry name" value="Amino_oxidase"/>
    <property type="match status" value="1"/>
</dbReference>
<name>A0A0G4M941_VERLO</name>
<dbReference type="InterPro" id="IPR003829">
    <property type="entry name" value="Pirin_N_dom"/>
</dbReference>
<evidence type="ECO:0000256" key="12">
    <source>
        <dbReference type="ARBA" id="ARBA00052475"/>
    </source>
</evidence>
<comment type="pathway">
    <text evidence="3 15">Carotenoid biosynthesis.</text>
</comment>
<evidence type="ECO:0000256" key="1">
    <source>
        <dbReference type="ARBA" id="ARBA00001911"/>
    </source>
</evidence>
<evidence type="ECO:0000256" key="8">
    <source>
        <dbReference type="ARBA" id="ARBA00034551"/>
    </source>
</evidence>
<dbReference type="Proteomes" id="UP000044602">
    <property type="component" value="Unassembled WGS sequence"/>
</dbReference>
<dbReference type="PANTHER" id="PTHR43734:SF1">
    <property type="entry name" value="PHYTOENE DESATURASE"/>
    <property type="match status" value="1"/>
</dbReference>
<feature type="domain" description="Amine oxidase" evidence="16">
    <location>
        <begin position="19"/>
        <end position="290"/>
    </location>
</feature>
<evidence type="ECO:0000256" key="3">
    <source>
        <dbReference type="ARBA" id="ARBA00004829"/>
    </source>
</evidence>
<evidence type="ECO:0000256" key="6">
    <source>
        <dbReference type="ARBA" id="ARBA00022746"/>
    </source>
</evidence>
<dbReference type="InterPro" id="IPR002937">
    <property type="entry name" value="Amino_oxidase"/>
</dbReference>
<dbReference type="SUPFAM" id="SSF51905">
    <property type="entry name" value="FAD/NAD(P)-binding domain"/>
    <property type="match status" value="1"/>
</dbReference>
<dbReference type="FunFam" id="3.50.50.60:FF:000171">
    <property type="entry name" value="zeta-carotene-forming phytoene desaturase"/>
    <property type="match status" value="1"/>
</dbReference>
<dbReference type="CDD" id="cd02910">
    <property type="entry name" value="cupin_Yhhw_N"/>
    <property type="match status" value="1"/>
</dbReference>
<comment type="catalytic activity">
    <reaction evidence="12">
        <text>15-cis-phytoene + A = all-trans-phytofluene + AH2</text>
        <dbReference type="Rhea" id="RHEA:30603"/>
        <dbReference type="ChEBI" id="CHEBI:13193"/>
        <dbReference type="ChEBI" id="CHEBI:17499"/>
        <dbReference type="ChEBI" id="CHEBI:27787"/>
        <dbReference type="ChEBI" id="CHEBI:28129"/>
    </reaction>
    <physiologicalReaction direction="left-to-right" evidence="12">
        <dbReference type="Rhea" id="RHEA:30604"/>
    </physiologicalReaction>
</comment>
<evidence type="ECO:0000256" key="9">
    <source>
        <dbReference type="ARBA" id="ARBA00051356"/>
    </source>
</evidence>
<dbReference type="STRING" id="100787.A0A0G4M941"/>
<evidence type="ECO:0000256" key="7">
    <source>
        <dbReference type="ARBA" id="ARBA00023002"/>
    </source>
</evidence>
<proteinExistence type="inferred from homology"/>
<dbReference type="NCBIfam" id="TIGR02734">
    <property type="entry name" value="crtI_fam"/>
    <property type="match status" value="1"/>
</dbReference>
<comment type="similarity">
    <text evidence="4 15">Belongs to the carotenoid/retinoid oxidoreductase family.</text>
</comment>
<protein>
    <recommendedName>
        <fullName evidence="5">Phytoene desaturase</fullName>
    </recommendedName>
    <alternativeName>
        <fullName evidence="13">Carotenoid biosynthesis cluster protein B</fullName>
    </alternativeName>
    <alternativeName>
        <fullName evidence="8">Phytoene desaturase (3,4-didehydrolycopene-forming)</fullName>
    </alternativeName>
</protein>